<dbReference type="InterPro" id="IPR003439">
    <property type="entry name" value="ABC_transporter-like_ATP-bd"/>
</dbReference>
<dbReference type="GO" id="GO:0005524">
    <property type="term" value="F:ATP binding"/>
    <property type="evidence" value="ECO:0007669"/>
    <property type="project" value="UniProtKB-KW"/>
</dbReference>
<dbReference type="SUPFAM" id="SSF52540">
    <property type="entry name" value="P-loop containing nucleoside triphosphate hydrolases"/>
    <property type="match status" value="1"/>
</dbReference>
<keyword evidence="3 5" id="KW-0067">ATP-binding</keyword>
<keyword evidence="2" id="KW-0547">Nucleotide-binding</keyword>
<proteinExistence type="predicted"/>
<gene>
    <name evidence="5" type="ORF">CYPRO_0569</name>
</gene>
<dbReference type="CDD" id="cd03230">
    <property type="entry name" value="ABC_DR_subfamily_A"/>
    <property type="match status" value="1"/>
</dbReference>
<dbReference type="KEGG" id="cprv:CYPRO_0569"/>
<organism evidence="5 6">
    <name type="scientific">Cyclonatronum proteinivorum</name>
    <dbReference type="NCBI Taxonomy" id="1457365"/>
    <lineage>
        <taxon>Bacteria</taxon>
        <taxon>Pseudomonadati</taxon>
        <taxon>Balneolota</taxon>
        <taxon>Balneolia</taxon>
        <taxon>Balneolales</taxon>
        <taxon>Cyclonatronaceae</taxon>
        <taxon>Cyclonatronum</taxon>
    </lineage>
</organism>
<feature type="domain" description="ABC transporter" evidence="4">
    <location>
        <begin position="3"/>
        <end position="236"/>
    </location>
</feature>
<dbReference type="InterPro" id="IPR027417">
    <property type="entry name" value="P-loop_NTPase"/>
</dbReference>
<sequence>MEIGAENLTKSYGRQIVLNGLTFRVQEGSVLGLLGNNGAGKSTLIHLLTGIHQPDSGVLLIDGKSWLDAAQHDSLRRQIGVLPEQGQLNPELTAAEQLRFTALLYGIDLSSNMDQVMAMAEYLFEDLSVLEKRCATFSTGMKKKLGLILAFLHKPRLVLLDEPFSGLDPGSARLVINFLNAYSRSDRVIVVSSHNLSYVEQVATHLAVLHETEFRFFGTMDAFTSSGQSQLESSLMQLLAPEEKSTDQLRRLLS</sequence>
<dbReference type="SMART" id="SM00382">
    <property type="entry name" value="AAA"/>
    <property type="match status" value="1"/>
</dbReference>
<keyword evidence="1" id="KW-0813">Transport</keyword>
<dbReference type="RefSeq" id="WP_114983186.1">
    <property type="nucleotide sequence ID" value="NZ_CP027806.1"/>
</dbReference>
<dbReference type="PANTHER" id="PTHR42939">
    <property type="entry name" value="ABC TRANSPORTER ATP-BINDING PROTEIN ALBC-RELATED"/>
    <property type="match status" value="1"/>
</dbReference>
<dbReference type="Pfam" id="PF00005">
    <property type="entry name" value="ABC_tran"/>
    <property type="match status" value="1"/>
</dbReference>
<evidence type="ECO:0000259" key="4">
    <source>
        <dbReference type="PROSITE" id="PS50893"/>
    </source>
</evidence>
<accession>A0A345UHA2</accession>
<dbReference type="PROSITE" id="PS50893">
    <property type="entry name" value="ABC_TRANSPORTER_2"/>
    <property type="match status" value="1"/>
</dbReference>
<evidence type="ECO:0000313" key="5">
    <source>
        <dbReference type="EMBL" id="AXI99853.1"/>
    </source>
</evidence>
<dbReference type="InterPro" id="IPR003593">
    <property type="entry name" value="AAA+_ATPase"/>
</dbReference>
<protein>
    <submittedName>
        <fullName evidence="5">ABC-2 type transport system ATP-binding protein</fullName>
    </submittedName>
</protein>
<reference evidence="5 6" key="1">
    <citation type="submission" date="2018-03" db="EMBL/GenBank/DDBJ databases">
        <title>Phenotypic and genomic properties of Cyclonatronum proteinivorum gen. nov., sp. nov., a haloalkaliphilic bacteroidete from soda lakes possessing Na+-translocating rhodopsin.</title>
        <authorList>
            <person name="Toshchakov S.V."/>
            <person name="Korzhenkov A."/>
            <person name="Samarov N.I."/>
            <person name="Kublanov I.V."/>
            <person name="Muntyan M.S."/>
            <person name="Sorokin D.Y."/>
        </authorList>
    </citation>
    <scope>NUCLEOTIDE SEQUENCE [LARGE SCALE GENOMIC DNA]</scope>
    <source>
        <strain evidence="5 6">Omega</strain>
    </source>
</reference>
<evidence type="ECO:0000256" key="1">
    <source>
        <dbReference type="ARBA" id="ARBA00022448"/>
    </source>
</evidence>
<dbReference type="OrthoDB" id="9785229at2"/>
<dbReference type="GO" id="GO:0016887">
    <property type="term" value="F:ATP hydrolysis activity"/>
    <property type="evidence" value="ECO:0007669"/>
    <property type="project" value="InterPro"/>
</dbReference>
<name>A0A345UHA2_9BACT</name>
<dbReference type="InterPro" id="IPR051782">
    <property type="entry name" value="ABC_Transporter_VariousFunc"/>
</dbReference>
<dbReference type="EMBL" id="CP027806">
    <property type="protein sequence ID" value="AXI99853.1"/>
    <property type="molecule type" value="Genomic_DNA"/>
</dbReference>
<evidence type="ECO:0000313" key="6">
    <source>
        <dbReference type="Proteomes" id="UP000254808"/>
    </source>
</evidence>
<evidence type="ECO:0000256" key="3">
    <source>
        <dbReference type="ARBA" id="ARBA00022840"/>
    </source>
</evidence>
<keyword evidence="6" id="KW-1185">Reference proteome</keyword>
<dbReference type="PANTHER" id="PTHR42939:SF1">
    <property type="entry name" value="ABC TRANSPORTER ATP-BINDING PROTEIN ALBC-RELATED"/>
    <property type="match status" value="1"/>
</dbReference>
<dbReference type="AlphaFoldDB" id="A0A345UHA2"/>
<dbReference type="Gene3D" id="3.40.50.300">
    <property type="entry name" value="P-loop containing nucleotide triphosphate hydrolases"/>
    <property type="match status" value="1"/>
</dbReference>
<evidence type="ECO:0000256" key="2">
    <source>
        <dbReference type="ARBA" id="ARBA00022741"/>
    </source>
</evidence>
<dbReference type="Proteomes" id="UP000254808">
    <property type="component" value="Chromosome"/>
</dbReference>